<dbReference type="EMBL" id="UGWQ01000003">
    <property type="protein sequence ID" value="SUG27673.1"/>
    <property type="molecule type" value="Genomic_DNA"/>
</dbReference>
<evidence type="ECO:0000313" key="1">
    <source>
        <dbReference type="EMBL" id="SUG27673.1"/>
    </source>
</evidence>
<reference evidence="1 2" key="1">
    <citation type="submission" date="2018-06" db="EMBL/GenBank/DDBJ databases">
        <authorList>
            <consortium name="Pathogen Informatics"/>
            <person name="Doyle S."/>
        </authorList>
    </citation>
    <scope>NUCLEOTIDE SEQUENCE [LARGE SCALE GENOMIC DNA]</scope>
    <source>
        <strain evidence="1 2">NCTC10718</strain>
    </source>
</reference>
<dbReference type="Proteomes" id="UP000254332">
    <property type="component" value="Unassembled WGS sequence"/>
</dbReference>
<accession>A0A379SDL1</accession>
<dbReference type="AlphaFoldDB" id="A0A379SDL1"/>
<gene>
    <name evidence="1" type="ORF">NCTC10718_04999</name>
</gene>
<protein>
    <submittedName>
        <fullName evidence="1">Uncharacterized protein</fullName>
    </submittedName>
</protein>
<evidence type="ECO:0000313" key="2">
    <source>
        <dbReference type="Proteomes" id="UP000254332"/>
    </source>
</evidence>
<proteinExistence type="predicted"/>
<name>A0A379SDL1_SALER</name>
<organism evidence="1 2">
    <name type="scientific">Salmonella enterica</name>
    <name type="common">Salmonella choleraesuis</name>
    <dbReference type="NCBI Taxonomy" id="28901"/>
    <lineage>
        <taxon>Bacteria</taxon>
        <taxon>Pseudomonadati</taxon>
        <taxon>Pseudomonadota</taxon>
        <taxon>Gammaproteobacteria</taxon>
        <taxon>Enterobacterales</taxon>
        <taxon>Enterobacteriaceae</taxon>
        <taxon>Salmonella</taxon>
    </lineage>
</organism>
<sequence>MSDYSEKHMVNQLACNSNMISLHDVFKICQNSGVLRLVKKDEDENIFALSFVVFIVFNKIK</sequence>